<comment type="function">
    <text evidence="1">Receptor for thyrotropin-releasing hormone (TRH). Upon ligand binding, this G-protein-coupled receptor triggers activation of the phosphatidylinositol (IP3)-calcium-protein kinase C (PKC) pathway.</text>
</comment>
<feature type="transmembrane region" description="Helical" evidence="9">
    <location>
        <begin position="32"/>
        <end position="54"/>
    </location>
</feature>
<evidence type="ECO:0000256" key="9">
    <source>
        <dbReference type="SAM" id="Phobius"/>
    </source>
</evidence>
<evidence type="ECO:0000256" key="5">
    <source>
        <dbReference type="ARBA" id="ARBA00022989"/>
    </source>
</evidence>
<feature type="transmembrane region" description="Helical" evidence="9">
    <location>
        <begin position="285"/>
        <end position="303"/>
    </location>
</feature>
<dbReference type="PANTHER" id="PTHR46061:SF3">
    <property type="entry name" value="THYROTROPIN-RELEASING HORMONE RECEPTOR"/>
    <property type="match status" value="1"/>
</dbReference>
<dbReference type="InterPro" id="IPR000276">
    <property type="entry name" value="GPCR_Rhodpsn"/>
</dbReference>
<evidence type="ECO:0000256" key="4">
    <source>
        <dbReference type="ARBA" id="ARBA00022692"/>
    </source>
</evidence>
<reference evidence="11 12" key="1">
    <citation type="journal article" date="2021" name="Elife">
        <title>Chloroplast acquisition without the gene transfer in kleptoplastic sea slugs, Plakobranchus ocellatus.</title>
        <authorList>
            <person name="Maeda T."/>
            <person name="Takahashi S."/>
            <person name="Yoshida T."/>
            <person name="Shimamura S."/>
            <person name="Takaki Y."/>
            <person name="Nagai Y."/>
            <person name="Toyoda A."/>
            <person name="Suzuki Y."/>
            <person name="Arimoto A."/>
            <person name="Ishii H."/>
            <person name="Satoh N."/>
            <person name="Nishiyama T."/>
            <person name="Hasebe M."/>
            <person name="Maruyama T."/>
            <person name="Minagawa J."/>
            <person name="Obokata J."/>
            <person name="Shigenobu S."/>
        </authorList>
    </citation>
    <scope>NUCLEOTIDE SEQUENCE [LARGE SCALE GENOMIC DNA]</scope>
</reference>
<evidence type="ECO:0000256" key="2">
    <source>
        <dbReference type="ARBA" id="ARBA00004370"/>
    </source>
</evidence>
<feature type="domain" description="G-protein coupled receptors family 1 profile" evidence="10">
    <location>
        <begin position="1"/>
        <end position="344"/>
    </location>
</feature>
<dbReference type="PANTHER" id="PTHR46061">
    <property type="entry name" value="THYROTROPIN-RELEASING HORMONE RECEPTOR"/>
    <property type="match status" value="1"/>
</dbReference>
<evidence type="ECO:0000256" key="1">
    <source>
        <dbReference type="ARBA" id="ARBA00004100"/>
    </source>
</evidence>
<dbReference type="InterPro" id="IPR002120">
    <property type="entry name" value="TRH_rcpt_1"/>
</dbReference>
<evidence type="ECO:0000256" key="7">
    <source>
        <dbReference type="ARBA" id="ARBA00032251"/>
    </source>
</evidence>
<dbReference type="Proteomes" id="UP000762676">
    <property type="component" value="Unassembled WGS sequence"/>
</dbReference>
<evidence type="ECO:0000256" key="8">
    <source>
        <dbReference type="SAM" id="MobiDB-lite"/>
    </source>
</evidence>
<keyword evidence="5 9" id="KW-1133">Transmembrane helix</keyword>
<dbReference type="GO" id="GO:0016020">
    <property type="term" value="C:membrane"/>
    <property type="evidence" value="ECO:0007669"/>
    <property type="project" value="UniProtKB-SubCell"/>
</dbReference>
<dbReference type="EMBL" id="BMAT01000386">
    <property type="protein sequence ID" value="GFR65428.1"/>
    <property type="molecule type" value="Genomic_DNA"/>
</dbReference>
<name>A0AAV4EWP5_9GAST</name>
<dbReference type="PRINTS" id="PR00237">
    <property type="entry name" value="GPCRRHODOPSN"/>
</dbReference>
<comment type="caution">
    <text evidence="11">The sequence shown here is derived from an EMBL/GenBank/DDBJ whole genome shotgun (WGS) entry which is preliminary data.</text>
</comment>
<keyword evidence="11" id="KW-0675">Receptor</keyword>
<feature type="region of interest" description="Disordered" evidence="8">
    <location>
        <begin position="73"/>
        <end position="117"/>
    </location>
</feature>
<keyword evidence="12" id="KW-1185">Reference proteome</keyword>
<dbReference type="PROSITE" id="PS50262">
    <property type="entry name" value="G_PROTEIN_RECEP_F1_2"/>
    <property type="match status" value="1"/>
</dbReference>
<dbReference type="GO" id="GO:0004997">
    <property type="term" value="F:thyrotropin-releasing hormone receptor activity"/>
    <property type="evidence" value="ECO:0007669"/>
    <property type="project" value="InterPro"/>
</dbReference>
<dbReference type="Gene3D" id="1.20.1070.10">
    <property type="entry name" value="Rhodopsin 7-helix transmembrane proteins"/>
    <property type="match status" value="2"/>
</dbReference>
<proteinExistence type="predicted"/>
<organism evidence="11 12">
    <name type="scientific">Elysia marginata</name>
    <dbReference type="NCBI Taxonomy" id="1093978"/>
    <lineage>
        <taxon>Eukaryota</taxon>
        <taxon>Metazoa</taxon>
        <taxon>Spiralia</taxon>
        <taxon>Lophotrochozoa</taxon>
        <taxon>Mollusca</taxon>
        <taxon>Gastropoda</taxon>
        <taxon>Heterobranchia</taxon>
        <taxon>Euthyneura</taxon>
        <taxon>Panpulmonata</taxon>
        <taxon>Sacoglossa</taxon>
        <taxon>Placobranchoidea</taxon>
        <taxon>Plakobranchidae</taxon>
        <taxon>Elysia</taxon>
    </lineage>
</organism>
<accession>A0AAV4EWP5</accession>
<feature type="region of interest" description="Disordered" evidence="8">
    <location>
        <begin position="159"/>
        <end position="178"/>
    </location>
</feature>
<dbReference type="InterPro" id="IPR017452">
    <property type="entry name" value="GPCR_Rhodpsn_7TM"/>
</dbReference>
<dbReference type="Pfam" id="PF00001">
    <property type="entry name" value="7tm_1"/>
    <property type="match status" value="1"/>
</dbReference>
<gene>
    <name evidence="11" type="ORF">ElyMa_000203500</name>
</gene>
<sequence length="381" mass="43012">MLLFYDVHWVDLKSGGEHFCLHETKYNLFINVYIGADFVLWYLQPLLFMTLLYCRIGLTLRRSQLAEQTVSSRHMCPGDSMDTSLEPDTDASSSPRAARLHSSETNTVSPSARRGAPTAHWPRMFVSRVQLWWRKRKIQHLGFTPSVMKQGCCRKRGRRASLNTTGPTRETRVSADDQETTFTALPSSPDTAPGKFLFRSKRGGGGGGVRGKVMLSCLEPELSSHITSCGIQNHTASEGSFSGRRSSPSQRQCAHAHAHSTLISRRTNAIPRCRLTTQYRSRRRAIRLLVVVVGAFAVLLLPIHAKQLLHLIIASDKSLNNSVFMTFFGYLCLYMNSAINPILYTFVSQTFRRHMREAFCSRRSTTSPCRRSRRSPRPEVS</sequence>
<evidence type="ECO:0000259" key="10">
    <source>
        <dbReference type="PROSITE" id="PS50262"/>
    </source>
</evidence>
<dbReference type="SUPFAM" id="SSF81321">
    <property type="entry name" value="Family A G protein-coupled receptor-like"/>
    <property type="match status" value="1"/>
</dbReference>
<protein>
    <recommendedName>
        <fullName evidence="3">Thyrotropin-releasing hormone receptor</fullName>
    </recommendedName>
    <alternativeName>
        <fullName evidence="7">Thyroliberin receptor</fullName>
    </alternativeName>
</protein>
<comment type="subcellular location">
    <subcellularLocation>
        <location evidence="2">Membrane</location>
    </subcellularLocation>
</comment>
<keyword evidence="4 9" id="KW-0812">Transmembrane</keyword>
<evidence type="ECO:0000313" key="12">
    <source>
        <dbReference type="Proteomes" id="UP000762676"/>
    </source>
</evidence>
<evidence type="ECO:0000256" key="3">
    <source>
        <dbReference type="ARBA" id="ARBA00018873"/>
    </source>
</evidence>
<dbReference type="AlphaFoldDB" id="A0AAV4EWP5"/>
<evidence type="ECO:0000256" key="6">
    <source>
        <dbReference type="ARBA" id="ARBA00023136"/>
    </source>
</evidence>
<evidence type="ECO:0000313" key="11">
    <source>
        <dbReference type="EMBL" id="GFR65428.1"/>
    </source>
</evidence>
<keyword evidence="6 9" id="KW-0472">Membrane</keyword>
<feature type="transmembrane region" description="Helical" evidence="9">
    <location>
        <begin position="323"/>
        <end position="347"/>
    </location>
</feature>